<feature type="chain" id="PRO_5038976998" evidence="4">
    <location>
        <begin position="26"/>
        <end position="524"/>
    </location>
</feature>
<dbReference type="InterPro" id="IPR011330">
    <property type="entry name" value="Glyco_hydro/deAcase_b/a-brl"/>
</dbReference>
<evidence type="ECO:0000256" key="3">
    <source>
        <dbReference type="SAM" id="MobiDB-lite"/>
    </source>
</evidence>
<dbReference type="GO" id="GO:0016020">
    <property type="term" value="C:membrane"/>
    <property type="evidence" value="ECO:0007669"/>
    <property type="project" value="TreeGrafter"/>
</dbReference>
<dbReference type="GO" id="GO:0016810">
    <property type="term" value="F:hydrolase activity, acting on carbon-nitrogen (but not peptide) bonds"/>
    <property type="evidence" value="ECO:0007669"/>
    <property type="project" value="InterPro"/>
</dbReference>
<dbReference type="GO" id="GO:0005975">
    <property type="term" value="P:carbohydrate metabolic process"/>
    <property type="evidence" value="ECO:0007669"/>
    <property type="project" value="InterPro"/>
</dbReference>
<dbReference type="InterPro" id="IPR002509">
    <property type="entry name" value="NODB_dom"/>
</dbReference>
<evidence type="ECO:0000313" key="7">
    <source>
        <dbReference type="Proteomes" id="UP000470875"/>
    </source>
</evidence>
<feature type="signal peptide" evidence="4">
    <location>
        <begin position="1"/>
        <end position="25"/>
    </location>
</feature>
<dbReference type="AlphaFoldDB" id="A0A6N7VR92"/>
<proteinExistence type="predicted"/>
<dbReference type="GO" id="GO:0046872">
    <property type="term" value="F:metal ion binding"/>
    <property type="evidence" value="ECO:0007669"/>
    <property type="project" value="UniProtKB-KW"/>
</dbReference>
<keyword evidence="1" id="KW-0479">Metal-binding</keyword>
<reference evidence="6 7" key="1">
    <citation type="submission" date="2019-08" db="EMBL/GenBank/DDBJ databases">
        <title>In-depth cultivation of the pig gut microbiome towards novel bacterial diversity and tailored functional studies.</title>
        <authorList>
            <person name="Wylensek D."/>
            <person name="Hitch T.C.A."/>
            <person name="Clavel T."/>
        </authorList>
    </citation>
    <scope>NUCLEOTIDE SEQUENCE [LARGE SCALE GENOMIC DNA]</scope>
    <source>
        <strain evidence="6 7">WB03_NA08</strain>
    </source>
</reference>
<sequence>MRRARMTLCAIVALTVLTGCTAVFSPQSSNTTSPQSTPAEKPPTIERVTEDVARGPVEIQGLSGQRIIDSTHNAEARFAYLPGSDQFNQALAELVKQQLDINAEEQESTYFPQVHPADWQLQNRGCIPGTTFRPASEILANPDVSPTDGQRLSITCDVVIASGPVFAERLRVVKGDAQAVTLDTSETLFTHRDTGEVARGSALFSPEALPLTLQQVLDNMGPSVTFLPPQSGGPENPADFLAQTISDVHFDEDGNLIFAVTDAFTGALTNAASYPSEALFQIPAQIASDYLTPLGTAISEALASHTPPSPITATSPGQAYTNCSLTPCVALTFDDGPAARTPEVLEILASHDSAATFYLLGVNAANYPEIVKQIADSGNELGNHSWGHPDLTTLGPAGVVEEIQSTNQAIADASGITPATMRPPYGSFNQQTLDAAGMPAMRWSIDTNDWQKPGVGEIVNRAVNPAIPGDVILIHDIHDQSVDAVPGIVEGLRARGFTLVTVSQLFAGLLEPGSVYYGGSVDFG</sequence>
<dbReference type="Gene3D" id="3.20.20.370">
    <property type="entry name" value="Glycoside hydrolase/deacetylase"/>
    <property type="match status" value="1"/>
</dbReference>
<organism evidence="6 7">
    <name type="scientific">Scrofimicrobium canadense</name>
    <dbReference type="NCBI Taxonomy" id="2652290"/>
    <lineage>
        <taxon>Bacteria</taxon>
        <taxon>Bacillati</taxon>
        <taxon>Actinomycetota</taxon>
        <taxon>Actinomycetes</taxon>
        <taxon>Actinomycetales</taxon>
        <taxon>Actinomycetaceae</taxon>
        <taxon>Scrofimicrobium</taxon>
    </lineage>
</organism>
<dbReference type="SUPFAM" id="SSF88713">
    <property type="entry name" value="Glycoside hydrolase/deacetylase"/>
    <property type="match status" value="1"/>
</dbReference>
<comment type="caution">
    <text evidence="6">The sequence shown here is derived from an EMBL/GenBank/DDBJ whole genome shotgun (WGS) entry which is preliminary data.</text>
</comment>
<keyword evidence="7" id="KW-1185">Reference proteome</keyword>
<dbReference type="Proteomes" id="UP000470875">
    <property type="component" value="Unassembled WGS sequence"/>
</dbReference>
<keyword evidence="2" id="KW-0378">Hydrolase</keyword>
<dbReference type="PROSITE" id="PS51257">
    <property type="entry name" value="PROKAR_LIPOPROTEIN"/>
    <property type="match status" value="1"/>
</dbReference>
<gene>
    <name evidence="6" type="ORF">FYJ24_05700</name>
</gene>
<accession>A0A6N7VR92</accession>
<dbReference type="Pfam" id="PF01522">
    <property type="entry name" value="Polysacc_deac_1"/>
    <property type="match status" value="1"/>
</dbReference>
<feature type="domain" description="NodB homology" evidence="5">
    <location>
        <begin position="327"/>
        <end position="500"/>
    </location>
</feature>
<evidence type="ECO:0000256" key="1">
    <source>
        <dbReference type="ARBA" id="ARBA00022723"/>
    </source>
</evidence>
<name>A0A6N7VR92_9ACTO</name>
<evidence type="ECO:0000256" key="2">
    <source>
        <dbReference type="ARBA" id="ARBA00022801"/>
    </source>
</evidence>
<dbReference type="RefSeq" id="WP_154544463.1">
    <property type="nucleotide sequence ID" value="NZ_VULO01000006.1"/>
</dbReference>
<keyword evidence="4" id="KW-0732">Signal</keyword>
<dbReference type="PANTHER" id="PTHR10587">
    <property type="entry name" value="GLYCOSYL TRANSFERASE-RELATED"/>
    <property type="match status" value="1"/>
</dbReference>
<evidence type="ECO:0000259" key="5">
    <source>
        <dbReference type="PROSITE" id="PS51677"/>
    </source>
</evidence>
<dbReference type="EMBL" id="VULO01000006">
    <property type="protein sequence ID" value="MSS84269.1"/>
    <property type="molecule type" value="Genomic_DNA"/>
</dbReference>
<evidence type="ECO:0000256" key="4">
    <source>
        <dbReference type="SAM" id="SignalP"/>
    </source>
</evidence>
<protein>
    <submittedName>
        <fullName evidence="6">Polysaccharide deacetylase family protein</fullName>
    </submittedName>
</protein>
<dbReference type="PANTHER" id="PTHR10587:SF133">
    <property type="entry name" value="CHITIN DEACETYLASE 1-RELATED"/>
    <property type="match status" value="1"/>
</dbReference>
<dbReference type="InterPro" id="IPR050248">
    <property type="entry name" value="Polysacc_deacetylase_ArnD"/>
</dbReference>
<feature type="compositionally biased region" description="Low complexity" evidence="3">
    <location>
        <begin position="25"/>
        <end position="38"/>
    </location>
</feature>
<evidence type="ECO:0000313" key="6">
    <source>
        <dbReference type="EMBL" id="MSS84269.1"/>
    </source>
</evidence>
<feature type="region of interest" description="Disordered" evidence="3">
    <location>
        <begin position="25"/>
        <end position="44"/>
    </location>
</feature>
<dbReference type="PROSITE" id="PS51677">
    <property type="entry name" value="NODB"/>
    <property type="match status" value="1"/>
</dbReference>